<keyword evidence="5" id="KW-0813">Transport</keyword>
<evidence type="ECO:0000256" key="12">
    <source>
        <dbReference type="ARBA" id="ARBA00023288"/>
    </source>
</evidence>
<name>A0ABZ0I7I6_9GAMM</name>
<comment type="subunit">
    <text evidence="3">Monomer.</text>
</comment>
<keyword evidence="12 14" id="KW-0449">Lipoprotein</keyword>
<comment type="subcellular location">
    <subcellularLocation>
        <location evidence="1">Cell outer membrane</location>
        <topology evidence="1">Lipid-anchor</topology>
    </subcellularLocation>
</comment>
<evidence type="ECO:0000256" key="11">
    <source>
        <dbReference type="ARBA" id="ARBA00023237"/>
    </source>
</evidence>
<evidence type="ECO:0000256" key="7">
    <source>
        <dbReference type="ARBA" id="ARBA00022927"/>
    </source>
</evidence>
<evidence type="ECO:0000256" key="5">
    <source>
        <dbReference type="ARBA" id="ARBA00022448"/>
    </source>
</evidence>
<accession>A0ABZ0I7I6</accession>
<dbReference type="InterPro" id="IPR029046">
    <property type="entry name" value="LolA/LolB/LppX"/>
</dbReference>
<evidence type="ECO:0000256" key="4">
    <source>
        <dbReference type="ARBA" id="ARBA00016202"/>
    </source>
</evidence>
<evidence type="ECO:0000256" key="10">
    <source>
        <dbReference type="ARBA" id="ARBA00023186"/>
    </source>
</evidence>
<evidence type="ECO:0000256" key="1">
    <source>
        <dbReference type="ARBA" id="ARBA00004459"/>
    </source>
</evidence>
<keyword evidence="9" id="KW-0564">Palmitate</keyword>
<keyword evidence="8" id="KW-0472">Membrane</keyword>
<protein>
    <recommendedName>
        <fullName evidence="4">Outer-membrane lipoprotein LolB</fullName>
    </recommendedName>
</protein>
<comment type="similarity">
    <text evidence="2">Belongs to the LolB family.</text>
</comment>
<gene>
    <name evidence="14" type="primary">lolB</name>
    <name evidence="14" type="ORF">R0135_07530</name>
</gene>
<keyword evidence="6 13" id="KW-0732">Signal</keyword>
<keyword evidence="15" id="KW-1185">Reference proteome</keyword>
<dbReference type="InterPro" id="IPR004565">
    <property type="entry name" value="OM_lipoprot_LolB"/>
</dbReference>
<dbReference type="RefSeq" id="WP_407349645.1">
    <property type="nucleotide sequence ID" value="NZ_CP136864.1"/>
</dbReference>
<proteinExistence type="inferred from homology"/>
<dbReference type="SUPFAM" id="SSF89392">
    <property type="entry name" value="Prokaryotic lipoproteins and lipoprotein localization factors"/>
    <property type="match status" value="1"/>
</dbReference>
<keyword evidence="11" id="KW-0998">Cell outer membrane</keyword>
<reference evidence="14 15" key="1">
    <citation type="submission" date="2023-10" db="EMBL/GenBank/DDBJ databases">
        <title>Two novel species belonging to the OM43/NOR5 clade.</title>
        <authorList>
            <person name="Park M."/>
        </authorList>
    </citation>
    <scope>NUCLEOTIDE SEQUENCE [LARGE SCALE GENOMIC DNA]</scope>
    <source>
        <strain evidence="14 15">IMCC43200</strain>
    </source>
</reference>
<feature type="signal peptide" evidence="13">
    <location>
        <begin position="1"/>
        <end position="38"/>
    </location>
</feature>
<keyword evidence="10" id="KW-0143">Chaperone</keyword>
<evidence type="ECO:0000256" key="13">
    <source>
        <dbReference type="SAM" id="SignalP"/>
    </source>
</evidence>
<dbReference type="PROSITE" id="PS51257">
    <property type="entry name" value="PROKAR_LIPOPROTEIN"/>
    <property type="match status" value="1"/>
</dbReference>
<dbReference type="CDD" id="cd16326">
    <property type="entry name" value="LolB"/>
    <property type="match status" value="1"/>
</dbReference>
<evidence type="ECO:0000256" key="2">
    <source>
        <dbReference type="ARBA" id="ARBA00009696"/>
    </source>
</evidence>
<dbReference type="Proteomes" id="UP001626537">
    <property type="component" value="Chromosome"/>
</dbReference>
<evidence type="ECO:0000313" key="14">
    <source>
        <dbReference type="EMBL" id="WOJ95012.1"/>
    </source>
</evidence>
<organism evidence="14 15">
    <name type="scientific">Congregibacter variabilis</name>
    <dbReference type="NCBI Taxonomy" id="3081200"/>
    <lineage>
        <taxon>Bacteria</taxon>
        <taxon>Pseudomonadati</taxon>
        <taxon>Pseudomonadota</taxon>
        <taxon>Gammaproteobacteria</taxon>
        <taxon>Cellvibrionales</taxon>
        <taxon>Halieaceae</taxon>
        <taxon>Congregibacter</taxon>
    </lineage>
</organism>
<evidence type="ECO:0000313" key="15">
    <source>
        <dbReference type="Proteomes" id="UP001626537"/>
    </source>
</evidence>
<feature type="chain" id="PRO_5045308676" description="Outer-membrane lipoprotein LolB" evidence="13">
    <location>
        <begin position="39"/>
        <end position="227"/>
    </location>
</feature>
<evidence type="ECO:0000256" key="3">
    <source>
        <dbReference type="ARBA" id="ARBA00011245"/>
    </source>
</evidence>
<keyword evidence="7" id="KW-0653">Protein transport</keyword>
<dbReference type="Pfam" id="PF03550">
    <property type="entry name" value="LolB"/>
    <property type="match status" value="1"/>
</dbReference>
<dbReference type="NCBIfam" id="TIGR00548">
    <property type="entry name" value="lolB"/>
    <property type="match status" value="1"/>
</dbReference>
<evidence type="ECO:0000256" key="9">
    <source>
        <dbReference type="ARBA" id="ARBA00023139"/>
    </source>
</evidence>
<evidence type="ECO:0000256" key="8">
    <source>
        <dbReference type="ARBA" id="ARBA00023136"/>
    </source>
</evidence>
<evidence type="ECO:0000256" key="6">
    <source>
        <dbReference type="ARBA" id="ARBA00022729"/>
    </source>
</evidence>
<dbReference type="EMBL" id="CP136864">
    <property type="protein sequence ID" value="WOJ95012.1"/>
    <property type="molecule type" value="Genomic_DNA"/>
</dbReference>
<dbReference type="Gene3D" id="2.50.20.10">
    <property type="entry name" value="Lipoprotein localisation LolA/LolB/LppX"/>
    <property type="match status" value="1"/>
</dbReference>
<sequence>MPSRPFVRQQRRNKTPRTLCHHVILVALVALISACSSAPPVPQRPAPLPPQAQQASEEERWAKRLNSLASLEDWRVRGKVAYRLPDDAGSASLDWQQADEQSELRLSGPLGVGSTEVHNEGALLRVKRDGIERLYPADAAPWLHGGTLLPVPVGSIQHWLRGVPDPAQPVTLLVTDNALASRIEQNGWVVEYSDYKDVRGLAMPARLLLTVPKIELSLKLILRAWEF</sequence>